<reference evidence="9" key="1">
    <citation type="journal article" date="2010" name="Int. J. Syst. Evol. Microbiol.">
        <title>Porticoccus litoralis gen. nov., sp. nov., a gammaproteobacterium isolated from the Yellow Sea.</title>
        <authorList>
            <person name="Oh H.M."/>
            <person name="Kim H."/>
            <person name="Kim K.M."/>
            <person name="Min G.S."/>
            <person name="Cho J.C."/>
        </authorList>
    </citation>
    <scope>NUCLEOTIDE SEQUENCE</scope>
    <source>
        <strain evidence="9">DSM 25064</strain>
    </source>
</reference>
<dbReference type="InterPro" id="IPR036866">
    <property type="entry name" value="RibonucZ/Hydroxyglut_hydro"/>
</dbReference>
<evidence type="ECO:0000259" key="8">
    <source>
        <dbReference type="SMART" id="SM00849"/>
    </source>
</evidence>
<dbReference type="Gene3D" id="3.60.15.10">
    <property type="entry name" value="Ribonuclease Z/Hydroxyacylglutathione hydrolase-like"/>
    <property type="match status" value="1"/>
</dbReference>
<feature type="binding site" evidence="7">
    <location>
        <position position="167"/>
    </location>
    <ligand>
        <name>Zn(2+)</name>
        <dbReference type="ChEBI" id="CHEBI:29105"/>
        <label>2</label>
    </ligand>
</feature>
<accession>A0AAW8B408</accession>
<dbReference type="Pfam" id="PF16123">
    <property type="entry name" value="HAGH_C"/>
    <property type="match status" value="1"/>
</dbReference>
<keyword evidence="6 7" id="KW-0862">Zinc</keyword>
<evidence type="ECO:0000256" key="5">
    <source>
        <dbReference type="ARBA" id="ARBA00022801"/>
    </source>
</evidence>
<dbReference type="PIRSF" id="PIRSF005457">
    <property type="entry name" value="Glx"/>
    <property type="match status" value="1"/>
</dbReference>
<feature type="domain" description="Metallo-beta-lactamase" evidence="8">
    <location>
        <begin position="13"/>
        <end position="167"/>
    </location>
</feature>
<reference evidence="9" key="2">
    <citation type="submission" date="2023-08" db="EMBL/GenBank/DDBJ databases">
        <authorList>
            <person name="Luo J."/>
        </authorList>
    </citation>
    <scope>NUCLEOTIDE SEQUENCE</scope>
    <source>
        <strain evidence="9">DSM 25064</strain>
    </source>
</reference>
<dbReference type="RefSeq" id="WP_305170854.1">
    <property type="nucleotide sequence ID" value="NZ_JAUUUU010000005.1"/>
</dbReference>
<feature type="binding site" evidence="7">
    <location>
        <position position="129"/>
    </location>
    <ligand>
        <name>Zn(2+)</name>
        <dbReference type="ChEBI" id="CHEBI:29105"/>
        <label>2</label>
    </ligand>
</feature>
<evidence type="ECO:0000256" key="7">
    <source>
        <dbReference type="HAMAP-Rule" id="MF_01374"/>
    </source>
</evidence>
<dbReference type="GO" id="GO:0004416">
    <property type="term" value="F:hydroxyacylglutathione hydrolase activity"/>
    <property type="evidence" value="ECO:0007669"/>
    <property type="project" value="UniProtKB-UniRule"/>
</dbReference>
<evidence type="ECO:0000313" key="10">
    <source>
        <dbReference type="Proteomes" id="UP001178354"/>
    </source>
</evidence>
<feature type="binding site" evidence="7">
    <location>
        <position position="61"/>
    </location>
    <ligand>
        <name>Zn(2+)</name>
        <dbReference type="ChEBI" id="CHEBI:29105"/>
        <label>2</label>
    </ligand>
</feature>
<dbReference type="HAMAP" id="MF_01374">
    <property type="entry name" value="Glyoxalase_2"/>
    <property type="match status" value="1"/>
</dbReference>
<dbReference type="InterPro" id="IPR032282">
    <property type="entry name" value="HAGH_C"/>
</dbReference>
<dbReference type="PANTHER" id="PTHR43705:SF1">
    <property type="entry name" value="HYDROXYACYLGLUTATHIONE HYDROLASE GLOB"/>
    <property type="match status" value="1"/>
</dbReference>
<dbReference type="CDD" id="cd07723">
    <property type="entry name" value="hydroxyacylglutathione_hydrolase_MBL-fold"/>
    <property type="match status" value="1"/>
</dbReference>
<comment type="catalytic activity">
    <reaction evidence="1 7">
        <text>an S-(2-hydroxyacyl)glutathione + H2O = a 2-hydroxy carboxylate + glutathione + H(+)</text>
        <dbReference type="Rhea" id="RHEA:21864"/>
        <dbReference type="ChEBI" id="CHEBI:15377"/>
        <dbReference type="ChEBI" id="CHEBI:15378"/>
        <dbReference type="ChEBI" id="CHEBI:57925"/>
        <dbReference type="ChEBI" id="CHEBI:58896"/>
        <dbReference type="ChEBI" id="CHEBI:71261"/>
        <dbReference type="EC" id="3.1.2.6"/>
    </reaction>
</comment>
<comment type="subunit">
    <text evidence="7">Monomer.</text>
</comment>
<evidence type="ECO:0000256" key="2">
    <source>
        <dbReference type="ARBA" id="ARBA00004963"/>
    </source>
</evidence>
<feature type="binding site" evidence="7">
    <location>
        <position position="58"/>
    </location>
    <ligand>
        <name>Zn(2+)</name>
        <dbReference type="ChEBI" id="CHEBI:29105"/>
        <label>1</label>
    </ligand>
</feature>
<evidence type="ECO:0000256" key="4">
    <source>
        <dbReference type="ARBA" id="ARBA00022723"/>
    </source>
</evidence>
<dbReference type="GO" id="GO:0019243">
    <property type="term" value="P:methylglyoxal catabolic process to D-lactate via S-lactoyl-glutathione"/>
    <property type="evidence" value="ECO:0007669"/>
    <property type="project" value="UniProtKB-UniRule"/>
</dbReference>
<organism evidence="9 10">
    <name type="scientific">Porticoccus litoralis</name>
    <dbReference type="NCBI Taxonomy" id="434086"/>
    <lineage>
        <taxon>Bacteria</taxon>
        <taxon>Pseudomonadati</taxon>
        <taxon>Pseudomonadota</taxon>
        <taxon>Gammaproteobacteria</taxon>
        <taxon>Cellvibrionales</taxon>
        <taxon>Porticoccaceae</taxon>
        <taxon>Porticoccus</taxon>
    </lineage>
</organism>
<evidence type="ECO:0000256" key="3">
    <source>
        <dbReference type="ARBA" id="ARBA00006759"/>
    </source>
</evidence>
<dbReference type="NCBIfam" id="TIGR03413">
    <property type="entry name" value="GSH_gloB"/>
    <property type="match status" value="1"/>
</dbReference>
<comment type="similarity">
    <text evidence="3 7">Belongs to the metallo-beta-lactamase superfamily. Glyoxalase II family.</text>
</comment>
<keyword evidence="4 7" id="KW-0479">Metal-binding</keyword>
<dbReference type="SMART" id="SM00849">
    <property type="entry name" value="Lactamase_B"/>
    <property type="match status" value="1"/>
</dbReference>
<dbReference type="SUPFAM" id="SSF56281">
    <property type="entry name" value="Metallo-hydrolase/oxidoreductase"/>
    <property type="match status" value="1"/>
</dbReference>
<proteinExistence type="inferred from homology"/>
<dbReference type="Pfam" id="PF00753">
    <property type="entry name" value="Lactamase_B"/>
    <property type="match status" value="1"/>
</dbReference>
<comment type="cofactor">
    <cofactor evidence="7">
        <name>Zn(2+)</name>
        <dbReference type="ChEBI" id="CHEBI:29105"/>
    </cofactor>
    <text evidence="7">Binds 2 Zn(2+) ions per subunit.</text>
</comment>
<dbReference type="InterPro" id="IPR017782">
    <property type="entry name" value="Hydroxyacylglutathione_Hdrlase"/>
</dbReference>
<evidence type="ECO:0000313" key="9">
    <source>
        <dbReference type="EMBL" id="MDP1521190.1"/>
    </source>
</evidence>
<dbReference type="EC" id="3.1.2.6" evidence="7"/>
<sequence length="255" mass="28287">MSLIIERIAAFSDNYFWLFHQADSQLACVVDPGDAAPVEAALKEHRLTLNGILVTHHHHDHIGGIRELLQNHPVPVYGPGSIEEITHPVADQDHLTIEGTLFEVIAVPGHTLDHIAFFAPEESLVFCGDTLFAGGCGRLFEGTPKQMWQSLQKLIALPPSTRIFCAHEYTQANLRFAQAVEPENKALAIRVNEVETLRRAGMATVPSTLAEEVATNPFLRPEQASVHLAAEAHEGHTIQSSDEVFRVIRQWKDNF</sequence>
<feature type="binding site" evidence="7">
    <location>
        <position position="129"/>
    </location>
    <ligand>
        <name>Zn(2+)</name>
        <dbReference type="ChEBI" id="CHEBI:29105"/>
        <label>1</label>
    </ligand>
</feature>
<comment type="pathway">
    <text evidence="2 7">Secondary metabolite metabolism; methylglyoxal degradation; (R)-lactate from methylglyoxal: step 2/2.</text>
</comment>
<dbReference type="GO" id="GO:0046872">
    <property type="term" value="F:metal ion binding"/>
    <property type="evidence" value="ECO:0007669"/>
    <property type="project" value="UniProtKB-KW"/>
</dbReference>
<feature type="binding site" evidence="7">
    <location>
        <position position="110"/>
    </location>
    <ligand>
        <name>Zn(2+)</name>
        <dbReference type="ChEBI" id="CHEBI:29105"/>
        <label>1</label>
    </ligand>
</feature>
<dbReference type="InterPro" id="IPR001279">
    <property type="entry name" value="Metallo-B-lactamas"/>
</dbReference>
<name>A0AAW8B408_9GAMM</name>
<dbReference type="InterPro" id="IPR050110">
    <property type="entry name" value="Glyoxalase_II_hydrolase"/>
</dbReference>
<keyword evidence="5 7" id="KW-0378">Hydrolase</keyword>
<dbReference type="PANTHER" id="PTHR43705">
    <property type="entry name" value="HYDROXYACYLGLUTATHIONE HYDROLASE"/>
    <property type="match status" value="1"/>
</dbReference>
<keyword evidence="10" id="KW-1185">Reference proteome</keyword>
<protein>
    <recommendedName>
        <fullName evidence="7">Hydroxyacylglutathione hydrolase</fullName>
        <ecNumber evidence="7">3.1.2.6</ecNumber>
    </recommendedName>
    <alternativeName>
        <fullName evidence="7">Glyoxalase II</fullName>
        <shortName evidence="7">Glx II</shortName>
    </alternativeName>
</protein>
<comment type="caution">
    <text evidence="9">The sequence shown here is derived from an EMBL/GenBank/DDBJ whole genome shotgun (WGS) entry which is preliminary data.</text>
</comment>
<feature type="binding site" evidence="7">
    <location>
        <position position="60"/>
    </location>
    <ligand>
        <name>Zn(2+)</name>
        <dbReference type="ChEBI" id="CHEBI:29105"/>
        <label>2</label>
    </ligand>
</feature>
<dbReference type="Proteomes" id="UP001178354">
    <property type="component" value="Unassembled WGS sequence"/>
</dbReference>
<comment type="function">
    <text evidence="7">Thiolesterase that catalyzes the hydrolysis of S-D-lactoyl-glutathione to form glutathione and D-lactic acid.</text>
</comment>
<evidence type="ECO:0000256" key="1">
    <source>
        <dbReference type="ARBA" id="ARBA00001623"/>
    </source>
</evidence>
<dbReference type="InterPro" id="IPR035680">
    <property type="entry name" value="Clx_II_MBL"/>
</dbReference>
<evidence type="ECO:0000256" key="6">
    <source>
        <dbReference type="ARBA" id="ARBA00022833"/>
    </source>
</evidence>
<feature type="binding site" evidence="7">
    <location>
        <position position="56"/>
    </location>
    <ligand>
        <name>Zn(2+)</name>
        <dbReference type="ChEBI" id="CHEBI:29105"/>
        <label>1</label>
    </ligand>
</feature>
<gene>
    <name evidence="7 9" type="primary">gloB</name>
    <name evidence="9" type="ORF">Q8A57_09440</name>
</gene>
<dbReference type="EMBL" id="JAUUUU010000005">
    <property type="protein sequence ID" value="MDP1521190.1"/>
    <property type="molecule type" value="Genomic_DNA"/>
</dbReference>
<dbReference type="AlphaFoldDB" id="A0AAW8B408"/>